<protein>
    <submittedName>
        <fullName evidence="1">Uncharacterized protein</fullName>
    </submittedName>
</protein>
<accession>A0ABQ4ZMV9</accession>
<reference evidence="1" key="1">
    <citation type="journal article" date="2022" name="Int. J. Mol. Sci.">
        <title>Draft Genome of Tanacetum Coccineum: Genomic Comparison of Closely Related Tanacetum-Family Plants.</title>
        <authorList>
            <person name="Yamashiro T."/>
            <person name="Shiraishi A."/>
            <person name="Nakayama K."/>
            <person name="Satake H."/>
        </authorList>
    </citation>
    <scope>NUCLEOTIDE SEQUENCE</scope>
</reference>
<name>A0ABQ4ZMV9_9ASTR</name>
<evidence type="ECO:0000313" key="1">
    <source>
        <dbReference type="EMBL" id="GJS91545.1"/>
    </source>
</evidence>
<reference evidence="1" key="2">
    <citation type="submission" date="2022-01" db="EMBL/GenBank/DDBJ databases">
        <authorList>
            <person name="Yamashiro T."/>
            <person name="Shiraishi A."/>
            <person name="Satake H."/>
            <person name="Nakayama K."/>
        </authorList>
    </citation>
    <scope>NUCLEOTIDE SEQUENCE</scope>
</reference>
<proteinExistence type="predicted"/>
<organism evidence="1 2">
    <name type="scientific">Tanacetum coccineum</name>
    <dbReference type="NCBI Taxonomy" id="301880"/>
    <lineage>
        <taxon>Eukaryota</taxon>
        <taxon>Viridiplantae</taxon>
        <taxon>Streptophyta</taxon>
        <taxon>Embryophyta</taxon>
        <taxon>Tracheophyta</taxon>
        <taxon>Spermatophyta</taxon>
        <taxon>Magnoliopsida</taxon>
        <taxon>eudicotyledons</taxon>
        <taxon>Gunneridae</taxon>
        <taxon>Pentapetalae</taxon>
        <taxon>asterids</taxon>
        <taxon>campanulids</taxon>
        <taxon>Asterales</taxon>
        <taxon>Asteraceae</taxon>
        <taxon>Asteroideae</taxon>
        <taxon>Anthemideae</taxon>
        <taxon>Anthemidinae</taxon>
        <taxon>Tanacetum</taxon>
    </lineage>
</organism>
<sequence>MVACLERTEGNADFHQIVDFLNASTISLSYAVSGLFLRMFSGLGTGGFRGVSGMGVETGGDVGGGGGVCILIRGWQPGRDAGGLGWVVEGLCGHGRYSSVYVRSPYEGFWCEALSILQEYDDPKVGVRGLPHTATCLTWQAVQE</sequence>
<gene>
    <name evidence="1" type="ORF">Tco_0774181</name>
</gene>
<evidence type="ECO:0000313" key="2">
    <source>
        <dbReference type="Proteomes" id="UP001151760"/>
    </source>
</evidence>
<comment type="caution">
    <text evidence="1">The sequence shown here is derived from an EMBL/GenBank/DDBJ whole genome shotgun (WGS) entry which is preliminary data.</text>
</comment>
<dbReference type="EMBL" id="BQNB010011514">
    <property type="protein sequence ID" value="GJS91545.1"/>
    <property type="molecule type" value="Genomic_DNA"/>
</dbReference>
<dbReference type="Proteomes" id="UP001151760">
    <property type="component" value="Unassembled WGS sequence"/>
</dbReference>
<keyword evidence="2" id="KW-1185">Reference proteome</keyword>